<gene>
    <name evidence="1" type="ORF">VEZ01S_36_00200</name>
</gene>
<name>U3B3B1_9VIBR</name>
<evidence type="ECO:0000313" key="2">
    <source>
        <dbReference type="Proteomes" id="UP000016562"/>
    </source>
</evidence>
<reference evidence="1 2" key="1">
    <citation type="submission" date="2013-09" db="EMBL/GenBank/DDBJ databases">
        <title>Whole genome shotgun sequence of Vibrio ezurae NBRC 102218.</title>
        <authorList>
            <person name="Yoshida I."/>
            <person name="Hosoyama A."/>
            <person name="Numata M."/>
            <person name="Hashimoto M."/>
            <person name="Hosoyama Y."/>
            <person name="Tsuchikane K."/>
            <person name="Noguchi M."/>
            <person name="Hirakata S."/>
            <person name="Ichikawa N."/>
            <person name="Ohji S."/>
            <person name="Yamazoe A."/>
            <person name="Fujita N."/>
        </authorList>
    </citation>
    <scope>NUCLEOTIDE SEQUENCE [LARGE SCALE GENOMIC DNA]</scope>
    <source>
        <strain evidence="1 2">NBRC 102218</strain>
    </source>
</reference>
<dbReference type="AlphaFoldDB" id="U3B3B1"/>
<comment type="caution">
    <text evidence="1">The sequence shown here is derived from an EMBL/GenBank/DDBJ whole genome shotgun (WGS) entry which is preliminary data.</text>
</comment>
<evidence type="ECO:0008006" key="3">
    <source>
        <dbReference type="Google" id="ProtNLM"/>
    </source>
</evidence>
<keyword evidence="2" id="KW-1185">Reference proteome</keyword>
<dbReference type="Proteomes" id="UP000016562">
    <property type="component" value="Unassembled WGS sequence"/>
</dbReference>
<proteinExistence type="predicted"/>
<dbReference type="EMBL" id="BATM01000036">
    <property type="protein sequence ID" value="GAD80430.1"/>
    <property type="molecule type" value="Genomic_DNA"/>
</dbReference>
<sequence>MAVVDVIEHTDFFMPHSDLFPLHRFPNLKVMTPLVNKEEMTFTLFSYFHTKNSNAPLLSWLERQVRLVIEQERIE</sequence>
<accession>U3B3B1</accession>
<protein>
    <recommendedName>
        <fullName evidence="3">LysR substrate-binding domain-containing protein</fullName>
    </recommendedName>
</protein>
<organism evidence="1 2">
    <name type="scientific">Vibrio ezurae NBRC 102218</name>
    <dbReference type="NCBI Taxonomy" id="1219080"/>
    <lineage>
        <taxon>Bacteria</taxon>
        <taxon>Pseudomonadati</taxon>
        <taxon>Pseudomonadota</taxon>
        <taxon>Gammaproteobacteria</taxon>
        <taxon>Vibrionales</taxon>
        <taxon>Vibrionaceae</taxon>
        <taxon>Vibrio</taxon>
    </lineage>
</organism>
<evidence type="ECO:0000313" key="1">
    <source>
        <dbReference type="EMBL" id="GAD80430.1"/>
    </source>
</evidence>
<dbReference type="STRING" id="1219080.VEZ01S_36_00200"/>